<reference evidence="2 3" key="1">
    <citation type="submission" date="2021-03" db="EMBL/GenBank/DDBJ databases">
        <title>Sequencing the genomes of 1000 actinobacteria strains.</title>
        <authorList>
            <person name="Klenk H.-P."/>
        </authorList>
    </citation>
    <scope>NUCLEOTIDE SEQUENCE [LARGE SCALE GENOMIC DNA]</scope>
    <source>
        <strain evidence="2 3">DSM 20168</strain>
    </source>
</reference>
<dbReference type="Pfam" id="PF00144">
    <property type="entry name" value="Beta-lactamase"/>
    <property type="match status" value="1"/>
</dbReference>
<dbReference type="InterPro" id="IPR001466">
    <property type="entry name" value="Beta-lactam-related"/>
</dbReference>
<proteinExistence type="predicted"/>
<evidence type="ECO:0000313" key="2">
    <source>
        <dbReference type="EMBL" id="MBP2399462.1"/>
    </source>
</evidence>
<evidence type="ECO:0000259" key="1">
    <source>
        <dbReference type="Pfam" id="PF00144"/>
    </source>
</evidence>
<feature type="domain" description="Beta-lactamase-related" evidence="1">
    <location>
        <begin position="15"/>
        <end position="258"/>
    </location>
</feature>
<organism evidence="2 3">
    <name type="scientific">Glutamicibacter protophormiae</name>
    <name type="common">Brevibacterium protophormiae</name>
    <dbReference type="NCBI Taxonomy" id="37930"/>
    <lineage>
        <taxon>Bacteria</taxon>
        <taxon>Bacillati</taxon>
        <taxon>Actinomycetota</taxon>
        <taxon>Actinomycetes</taxon>
        <taxon>Micrococcales</taxon>
        <taxon>Micrococcaceae</taxon>
        <taxon>Glutamicibacter</taxon>
    </lineage>
</organism>
<dbReference type="SUPFAM" id="SSF56601">
    <property type="entry name" value="beta-lactamase/transpeptidase-like"/>
    <property type="match status" value="1"/>
</dbReference>
<dbReference type="PANTHER" id="PTHR43283">
    <property type="entry name" value="BETA-LACTAMASE-RELATED"/>
    <property type="match status" value="1"/>
</dbReference>
<dbReference type="Gene3D" id="3.40.710.10">
    <property type="entry name" value="DD-peptidase/beta-lactamase superfamily"/>
    <property type="match status" value="1"/>
</dbReference>
<dbReference type="EMBL" id="JAGIOJ010000001">
    <property type="protein sequence ID" value="MBP2399462.1"/>
    <property type="molecule type" value="Genomic_DNA"/>
</dbReference>
<protein>
    <submittedName>
        <fullName evidence="2">CubicO group peptidase (Beta-lactamase class C family)</fullName>
    </submittedName>
</protein>
<comment type="caution">
    <text evidence="2">The sequence shown here is derived from an EMBL/GenBank/DDBJ whole genome shotgun (WGS) entry which is preliminary data.</text>
</comment>
<dbReference type="PANTHER" id="PTHR43283:SF15">
    <property type="entry name" value="CONSERVED PROTEIN"/>
    <property type="match status" value="1"/>
</dbReference>
<dbReference type="Proteomes" id="UP001195422">
    <property type="component" value="Unassembled WGS sequence"/>
</dbReference>
<accession>A0ABS4XT80</accession>
<sequence length="271" mass="29279">MDVLSEIEDWPVDNAVSVVVDGQGAIAGQHGDTDRPYALASVTKLLSTYAFLIALEEGAIGLEDPAGPEGSTVHHLLAHTAGYDFDSEVIRFEVGAKRGYSNCGFEKLAEHLERETEISCADYAQEAVFAPLRMNSTKIAGSCAKDGWSTAADLARFAAELLTPTLVSPQTMADATRVHFEGLAGILPGYGRQNPNDWGLGFEIRSTKNPHWTGASHPAKTFGHFGQSGTFLWVDPVDRLACVTLTDRNFGPWAAETWAGYNERVLKAYSA</sequence>
<dbReference type="InterPro" id="IPR012338">
    <property type="entry name" value="Beta-lactam/transpept-like"/>
</dbReference>
<dbReference type="InterPro" id="IPR050789">
    <property type="entry name" value="Diverse_Enzym_Activities"/>
</dbReference>
<dbReference type="RefSeq" id="WP_188947831.1">
    <property type="nucleotide sequence ID" value="NZ_BMPH01000004.1"/>
</dbReference>
<keyword evidence="3" id="KW-1185">Reference proteome</keyword>
<gene>
    <name evidence="2" type="ORF">JOF39_002543</name>
</gene>
<name>A0ABS4XT80_GLUPR</name>
<evidence type="ECO:0000313" key="3">
    <source>
        <dbReference type="Proteomes" id="UP001195422"/>
    </source>
</evidence>